<dbReference type="InterPro" id="IPR056798">
    <property type="entry name" value="ADH_Fe_C"/>
</dbReference>
<evidence type="ECO:0000259" key="5">
    <source>
        <dbReference type="Pfam" id="PF00465"/>
    </source>
</evidence>
<evidence type="ECO:0000313" key="7">
    <source>
        <dbReference type="EMBL" id="QIO09361.1"/>
    </source>
</evidence>
<dbReference type="PANTHER" id="PTHR11496:SF102">
    <property type="entry name" value="ALCOHOL DEHYDROGENASE 4"/>
    <property type="match status" value="1"/>
</dbReference>
<dbReference type="PANTHER" id="PTHR11496">
    <property type="entry name" value="ALCOHOL DEHYDROGENASE"/>
    <property type="match status" value="1"/>
</dbReference>
<comment type="cofactor">
    <cofactor evidence="1">
        <name>Fe cation</name>
        <dbReference type="ChEBI" id="CHEBI:24875"/>
    </cofactor>
</comment>
<dbReference type="InterPro" id="IPR039697">
    <property type="entry name" value="Alcohol_dehydrogenase_Fe"/>
</dbReference>
<dbReference type="SUPFAM" id="SSF56796">
    <property type="entry name" value="Dehydroquinate synthase-like"/>
    <property type="match status" value="1"/>
</dbReference>
<dbReference type="Pfam" id="PF25137">
    <property type="entry name" value="ADH_Fe_C"/>
    <property type="match status" value="1"/>
</dbReference>
<dbReference type="EMBL" id="CP049916">
    <property type="protein sequence ID" value="QIO09361.1"/>
    <property type="molecule type" value="Genomic_DNA"/>
</dbReference>
<evidence type="ECO:0000259" key="6">
    <source>
        <dbReference type="Pfam" id="PF25137"/>
    </source>
</evidence>
<dbReference type="PROSITE" id="PS00060">
    <property type="entry name" value="ADH_IRON_2"/>
    <property type="match status" value="1"/>
</dbReference>
<keyword evidence="3" id="KW-0560">Oxidoreductase</keyword>
<dbReference type="KEGG" id="alj:G8D99_10250"/>
<dbReference type="RefSeq" id="WP_166325383.1">
    <property type="nucleotide sequence ID" value="NZ_CP049916.1"/>
</dbReference>
<dbReference type="AlphaFoldDB" id="A0A6G8S5H9"/>
<dbReference type="InterPro" id="IPR018211">
    <property type="entry name" value="ADH_Fe_CS"/>
</dbReference>
<dbReference type="Gene3D" id="1.20.1090.10">
    <property type="entry name" value="Dehydroquinate synthase-like - alpha domain"/>
    <property type="match status" value="1"/>
</dbReference>
<dbReference type="FunFam" id="3.40.50.1970:FF:000003">
    <property type="entry name" value="Alcohol dehydrogenase, iron-containing"/>
    <property type="match status" value="1"/>
</dbReference>
<feature type="domain" description="Alcohol dehydrogenase iron-type/glycerol dehydrogenase GldA" evidence="5">
    <location>
        <begin position="31"/>
        <end position="196"/>
    </location>
</feature>
<feature type="domain" description="Fe-containing alcohol dehydrogenase-like C-terminal" evidence="6">
    <location>
        <begin position="207"/>
        <end position="397"/>
    </location>
</feature>
<evidence type="ECO:0000256" key="2">
    <source>
        <dbReference type="ARBA" id="ARBA00007358"/>
    </source>
</evidence>
<evidence type="ECO:0000313" key="8">
    <source>
        <dbReference type="Proteomes" id="UP000501939"/>
    </source>
</evidence>
<gene>
    <name evidence="7" type="ORF">G8D99_10250</name>
</gene>
<reference evidence="7 8" key="1">
    <citation type="submission" date="2020-03" db="EMBL/GenBank/DDBJ databases">
        <authorList>
            <person name="Zhu W."/>
        </authorList>
    </citation>
    <scope>NUCLEOTIDE SEQUENCE [LARGE SCALE GENOMIC DNA]</scope>
    <source>
        <strain evidence="7 8">185</strain>
    </source>
</reference>
<evidence type="ECO:0000256" key="1">
    <source>
        <dbReference type="ARBA" id="ARBA00001962"/>
    </source>
</evidence>
<evidence type="ECO:0000256" key="3">
    <source>
        <dbReference type="ARBA" id="ARBA00023002"/>
    </source>
</evidence>
<dbReference type="FunFam" id="1.20.1090.10:FF:000001">
    <property type="entry name" value="Aldehyde-alcohol dehydrogenase"/>
    <property type="match status" value="1"/>
</dbReference>
<sequence length="399" mass="42778">MPKITTLIKAKAKLKAVQVLTYILPVSHPLVFAGPNSALNLCDNIQQLGMKKVLIVTDAILLNLGVIHPLQDKLEQAGIQVTIFSEVKSDPTFDVVEKGIALFKSSASDSVLAVGGGSTIDTAKVLALSAANNKAPKQLIGILKACKPAFPLFVVPTTAGTGSEVTVAAVLSDNQTHVKGLVIDPKVVPLATALDPVIMQGMPPAITADTGIDALTHALESWVSGFATQETDFYARAATKLILENLVLAWQDGKNLAAREAMALGSHYAGLAMNKAAIGYVHALAHQLGAKYGVPHGRANAIILPHVLEFNREASQKRLAKLAREIGLTQTANDREATELFIQRIKTLLTELQINTQVQGIQQQDFPEMIEAAFNEAHGMYAVPKYMNYADAEQILMRL</sequence>
<dbReference type="Gene3D" id="3.40.50.1970">
    <property type="match status" value="1"/>
</dbReference>
<dbReference type="GO" id="GO:0004022">
    <property type="term" value="F:alcohol dehydrogenase (NAD+) activity"/>
    <property type="evidence" value="ECO:0007669"/>
    <property type="project" value="TreeGrafter"/>
</dbReference>
<keyword evidence="4" id="KW-0520">NAD</keyword>
<proteinExistence type="inferred from homology"/>
<accession>A0A6G8S5H9</accession>
<dbReference type="Pfam" id="PF00465">
    <property type="entry name" value="Fe-ADH"/>
    <property type="match status" value="1"/>
</dbReference>
<dbReference type="InterPro" id="IPR001670">
    <property type="entry name" value="ADH_Fe/GldA"/>
</dbReference>
<dbReference type="GO" id="GO:0046872">
    <property type="term" value="F:metal ion binding"/>
    <property type="evidence" value="ECO:0007669"/>
    <property type="project" value="InterPro"/>
</dbReference>
<organism evidence="7 8">
    <name type="scientific">Acinetobacter lanii</name>
    <dbReference type="NCBI Taxonomy" id="2715163"/>
    <lineage>
        <taxon>Bacteria</taxon>
        <taxon>Pseudomonadati</taxon>
        <taxon>Pseudomonadota</taxon>
        <taxon>Gammaproteobacteria</taxon>
        <taxon>Moraxellales</taxon>
        <taxon>Moraxellaceae</taxon>
        <taxon>Acinetobacter</taxon>
    </lineage>
</organism>
<protein>
    <submittedName>
        <fullName evidence="7">Iron-containing alcohol dehydrogenase</fullName>
    </submittedName>
</protein>
<comment type="similarity">
    <text evidence="2">Belongs to the iron-containing alcohol dehydrogenase family.</text>
</comment>
<dbReference type="Proteomes" id="UP000501939">
    <property type="component" value="Chromosome"/>
</dbReference>
<evidence type="ECO:0000256" key="4">
    <source>
        <dbReference type="ARBA" id="ARBA00023027"/>
    </source>
</evidence>
<keyword evidence="8" id="KW-1185">Reference proteome</keyword>
<name>A0A6G8S5H9_9GAMM</name>
<dbReference type="CDD" id="cd08189">
    <property type="entry name" value="Fe-ADH-like"/>
    <property type="match status" value="1"/>
</dbReference>